<keyword evidence="5 6" id="KW-0560">Oxidoreductase</keyword>
<dbReference type="SUPFAM" id="SSF56645">
    <property type="entry name" value="Acyl-CoA dehydrogenase NM domain-like"/>
    <property type="match status" value="1"/>
</dbReference>
<dbReference type="EMBL" id="VBAO01000397">
    <property type="protein sequence ID" value="TMI78170.1"/>
    <property type="molecule type" value="Genomic_DNA"/>
</dbReference>
<evidence type="ECO:0000256" key="1">
    <source>
        <dbReference type="ARBA" id="ARBA00001974"/>
    </source>
</evidence>
<evidence type="ECO:0000256" key="5">
    <source>
        <dbReference type="ARBA" id="ARBA00023002"/>
    </source>
</evidence>
<dbReference type="InterPro" id="IPR046373">
    <property type="entry name" value="Acyl-CoA_Oxase/DH_mid-dom_sf"/>
</dbReference>
<keyword evidence="4 6" id="KW-0274">FAD</keyword>
<dbReference type="PANTHER" id="PTHR43884">
    <property type="entry name" value="ACYL-COA DEHYDROGENASE"/>
    <property type="match status" value="1"/>
</dbReference>
<evidence type="ECO:0000313" key="10">
    <source>
        <dbReference type="EMBL" id="TMI78170.1"/>
    </source>
</evidence>
<feature type="domain" description="Acyl-CoA dehydrogenase/oxidase C-terminal" evidence="7">
    <location>
        <begin position="248"/>
        <end position="321"/>
    </location>
</feature>
<comment type="similarity">
    <text evidence="2 6">Belongs to the acyl-CoA dehydrogenase family.</text>
</comment>
<evidence type="ECO:0000256" key="3">
    <source>
        <dbReference type="ARBA" id="ARBA00022630"/>
    </source>
</evidence>
<dbReference type="Pfam" id="PF02770">
    <property type="entry name" value="Acyl-CoA_dh_M"/>
    <property type="match status" value="1"/>
</dbReference>
<name>A0A537J3N8_9BACT</name>
<accession>A0A537J3N8</accession>
<dbReference type="Pfam" id="PF02771">
    <property type="entry name" value="Acyl-CoA_dh_N"/>
    <property type="match status" value="1"/>
</dbReference>
<evidence type="ECO:0000259" key="9">
    <source>
        <dbReference type="Pfam" id="PF02771"/>
    </source>
</evidence>
<sequence>MVTEKQLAGGMWLAEASTVPEVFTPERFSEEHLMIARTVRTFLHQEVAPLDARLEQKDLPLMREVLRKIAGLGVFAADVPPEYGGLGLDRMTGLLLAETISRGAVSSSVGAHLTIGMLPIVFFGTDAQRRRYLPRMAAGDLVGAYALTEPTAGSDALSLRTAAVPDPDGTYRLSGAKQFITNGGIADVFVLYAKVDGSKLTCFIVDRETPGFAVGPEEHKMGLRGSSTTSLFLDNVRVPRENVLGDVGRGHVVALNILNLGRLKLGAGCIGAAKHALRDAVGYARERRQFGRPIASFGLIKQKIAEMAVRLFLAESAVYRVGGGRGA</sequence>
<dbReference type="Proteomes" id="UP000320048">
    <property type="component" value="Unassembled WGS sequence"/>
</dbReference>
<proteinExistence type="inferred from homology"/>
<evidence type="ECO:0000313" key="11">
    <source>
        <dbReference type="Proteomes" id="UP000320048"/>
    </source>
</evidence>
<reference evidence="10 11" key="1">
    <citation type="journal article" date="2019" name="Nat. Microbiol.">
        <title>Mediterranean grassland soil C-N compound turnover is dependent on rainfall and depth, and is mediated by genomically divergent microorganisms.</title>
        <authorList>
            <person name="Diamond S."/>
            <person name="Andeer P.F."/>
            <person name="Li Z."/>
            <person name="Crits-Christoph A."/>
            <person name="Burstein D."/>
            <person name="Anantharaman K."/>
            <person name="Lane K.R."/>
            <person name="Thomas B.C."/>
            <person name="Pan C."/>
            <person name="Northen T.R."/>
            <person name="Banfield J.F."/>
        </authorList>
    </citation>
    <scope>NUCLEOTIDE SEQUENCE [LARGE SCALE GENOMIC DNA]</scope>
    <source>
        <strain evidence="10">NP_7</strain>
    </source>
</reference>
<dbReference type="PROSITE" id="PS00072">
    <property type="entry name" value="ACYL_COA_DH_1"/>
    <property type="match status" value="1"/>
</dbReference>
<gene>
    <name evidence="10" type="ORF">E6H04_12895</name>
</gene>
<dbReference type="InterPro" id="IPR013786">
    <property type="entry name" value="AcylCoA_DH/ox_N"/>
</dbReference>
<evidence type="ECO:0008006" key="12">
    <source>
        <dbReference type="Google" id="ProtNLM"/>
    </source>
</evidence>
<comment type="caution">
    <text evidence="10">The sequence shown here is derived from an EMBL/GenBank/DDBJ whole genome shotgun (WGS) entry which is preliminary data.</text>
</comment>
<dbReference type="SUPFAM" id="SSF47203">
    <property type="entry name" value="Acyl-CoA dehydrogenase C-terminal domain-like"/>
    <property type="match status" value="1"/>
</dbReference>
<dbReference type="Gene3D" id="2.40.110.10">
    <property type="entry name" value="Butyryl-CoA Dehydrogenase, subunit A, domain 2"/>
    <property type="match status" value="1"/>
</dbReference>
<dbReference type="InterPro" id="IPR009075">
    <property type="entry name" value="AcylCo_DH/oxidase_C"/>
</dbReference>
<dbReference type="InterPro" id="IPR009100">
    <property type="entry name" value="AcylCoA_DH/oxidase_NM_dom_sf"/>
</dbReference>
<dbReference type="GO" id="GO:0003995">
    <property type="term" value="F:acyl-CoA dehydrogenase activity"/>
    <property type="evidence" value="ECO:0007669"/>
    <property type="project" value="InterPro"/>
</dbReference>
<dbReference type="AlphaFoldDB" id="A0A537J3N8"/>
<dbReference type="GO" id="GO:0050660">
    <property type="term" value="F:flavin adenine dinucleotide binding"/>
    <property type="evidence" value="ECO:0007669"/>
    <property type="project" value="InterPro"/>
</dbReference>
<keyword evidence="3 6" id="KW-0285">Flavoprotein</keyword>
<evidence type="ECO:0000256" key="2">
    <source>
        <dbReference type="ARBA" id="ARBA00009347"/>
    </source>
</evidence>
<dbReference type="FunFam" id="1.10.540.10:FF:000001">
    <property type="entry name" value="Very long-chain-specific acyl-CoA dehydrogenase, mitochondrial"/>
    <property type="match status" value="1"/>
</dbReference>
<dbReference type="PANTHER" id="PTHR43884:SF12">
    <property type="entry name" value="ISOVALERYL-COA DEHYDROGENASE, MITOCHONDRIAL-RELATED"/>
    <property type="match status" value="1"/>
</dbReference>
<evidence type="ECO:0000256" key="4">
    <source>
        <dbReference type="ARBA" id="ARBA00022827"/>
    </source>
</evidence>
<protein>
    <recommendedName>
        <fullName evidence="12">Acyl-CoA dehydrogenase</fullName>
    </recommendedName>
</protein>
<dbReference type="FunFam" id="2.40.110.10:FF:000001">
    <property type="entry name" value="Acyl-CoA dehydrogenase, mitochondrial"/>
    <property type="match status" value="1"/>
</dbReference>
<dbReference type="InterPro" id="IPR006091">
    <property type="entry name" value="Acyl-CoA_Oxase/DH_mid-dom"/>
</dbReference>
<feature type="domain" description="Acyl-CoA oxidase/dehydrogenase middle" evidence="8">
    <location>
        <begin position="144"/>
        <end position="236"/>
    </location>
</feature>
<dbReference type="Gene3D" id="1.10.540.10">
    <property type="entry name" value="Acyl-CoA dehydrogenase/oxidase, N-terminal domain"/>
    <property type="match status" value="1"/>
</dbReference>
<dbReference type="InterPro" id="IPR037069">
    <property type="entry name" value="AcylCoA_DH/ox_N_sf"/>
</dbReference>
<evidence type="ECO:0000259" key="8">
    <source>
        <dbReference type="Pfam" id="PF02770"/>
    </source>
</evidence>
<evidence type="ECO:0000256" key="6">
    <source>
        <dbReference type="RuleBase" id="RU362125"/>
    </source>
</evidence>
<dbReference type="Pfam" id="PF00441">
    <property type="entry name" value="Acyl-CoA_dh_1"/>
    <property type="match status" value="1"/>
</dbReference>
<evidence type="ECO:0000259" key="7">
    <source>
        <dbReference type="Pfam" id="PF00441"/>
    </source>
</evidence>
<dbReference type="InterPro" id="IPR006089">
    <property type="entry name" value="Acyl-CoA_DH_CS"/>
</dbReference>
<dbReference type="Gene3D" id="1.20.140.10">
    <property type="entry name" value="Butyryl-CoA Dehydrogenase, subunit A, domain 3"/>
    <property type="match status" value="1"/>
</dbReference>
<feature type="domain" description="Acyl-CoA dehydrogenase/oxidase N-terminal" evidence="9">
    <location>
        <begin position="29"/>
        <end position="140"/>
    </location>
</feature>
<organism evidence="10 11">
    <name type="scientific">Candidatus Segetimicrobium genomatis</name>
    <dbReference type="NCBI Taxonomy" id="2569760"/>
    <lineage>
        <taxon>Bacteria</taxon>
        <taxon>Bacillati</taxon>
        <taxon>Candidatus Sysuimicrobiota</taxon>
        <taxon>Candidatus Sysuimicrobiia</taxon>
        <taxon>Candidatus Sysuimicrobiales</taxon>
        <taxon>Candidatus Segetimicrobiaceae</taxon>
        <taxon>Candidatus Segetimicrobium</taxon>
    </lineage>
</organism>
<comment type="cofactor">
    <cofactor evidence="1 6">
        <name>FAD</name>
        <dbReference type="ChEBI" id="CHEBI:57692"/>
    </cofactor>
</comment>
<dbReference type="InterPro" id="IPR036250">
    <property type="entry name" value="AcylCo_DH-like_C"/>
</dbReference>